<gene>
    <name evidence="2" type="ORF">GCM10009550_03930</name>
</gene>
<protein>
    <submittedName>
        <fullName evidence="2">DNA-binding protein</fullName>
    </submittedName>
</protein>
<dbReference type="EMBL" id="BAAAHH010000001">
    <property type="protein sequence ID" value="GAA0937280.1"/>
    <property type="molecule type" value="Genomic_DNA"/>
</dbReference>
<comment type="caution">
    <text evidence="2">The sequence shown here is derived from an EMBL/GenBank/DDBJ whole genome shotgun (WGS) entry which is preliminary data.</text>
</comment>
<dbReference type="GO" id="GO:0003677">
    <property type="term" value="F:DNA binding"/>
    <property type="evidence" value="ECO:0007669"/>
    <property type="project" value="UniProtKB-KW"/>
</dbReference>
<keyword evidence="3" id="KW-1185">Reference proteome</keyword>
<accession>A0ABN1Q4H5</accession>
<dbReference type="Proteomes" id="UP001500665">
    <property type="component" value="Unassembled WGS sequence"/>
</dbReference>
<name>A0ABN1Q4H5_9ACTN</name>
<organism evidence="2 3">
    <name type="scientific">Actinocorallia libanotica</name>
    <dbReference type="NCBI Taxonomy" id="46162"/>
    <lineage>
        <taxon>Bacteria</taxon>
        <taxon>Bacillati</taxon>
        <taxon>Actinomycetota</taxon>
        <taxon>Actinomycetes</taxon>
        <taxon>Streptosporangiales</taxon>
        <taxon>Thermomonosporaceae</taxon>
        <taxon>Actinocorallia</taxon>
    </lineage>
</organism>
<evidence type="ECO:0000313" key="3">
    <source>
        <dbReference type="Proteomes" id="UP001500665"/>
    </source>
</evidence>
<sequence>MSGLPTRFAIMSDGVELVEWAELPAGAVLPPDAEGAGERMVPLAARGYRHPALDGRVVVRLVPADRIEGEDLAAGFLGLEGFGEPETVALGPRTALGFPEWVLAYHPEDGHHALAVVPELERIARRARSKPKAALTAFQELAARLASSAPHLLPTFYERVAREFLAVENLPYAAQMFTRARTAEAEHGLPIDEERLDAVFLEFTLAGALQVKTLSSYATGLAGRVPADEALRRFSRLCVRRTAGGVPPSARMATDLRRLAKAAGVDAKAVEHDHLAEMLDLPATAHAVGGWWKAHRRALISLARERPEVCGRLLNLFPEDVEHDGELPALWLGILEESGATVALCEPDGVPEAARPEDGSVGWLKRFHEFVVKTRQDARLSALYPLVERMADRLKAELAATGEGLPAFQQVDLLDLLLALGVPVADPPRGHSLRLKDWAEAPEQRDLLALTADDRFRVSLHRGIGRSNTGHGARVFQQLIAAPGGRPVLTDWMAKTARETVRPSLLRLAGPLERLERLPGEVLALAAEEVREVVATDLARILARNLRGGLLDELGWPAWEEALARLGGRPSRLRVTDAWPHLIVANRSQARVIGAEGTVLVHGLRVPAEDVLDRPRFHYVDGELLVAWSSRQRNGEWLGYWHTSADRWQPMSGAVGDGARMPWDQDGFYNLRLPGGGRTTGAGVLRPGDTALPGAGRVIGDGASYWVPRTADGGSAWHAYDPVSGETGRRSMPAFFTEATRGLPEGSTFESGILLPAVSEAAGPGGAPVGGTDGWRVVRLPDGSYRGEDRAGNTVTTRGSLPPAGVVFLPGDDRPRALVRDSFQLELVDPDGVVTVSTRTDGLAGRVTALLPPVQYWHAMRPRDPRGSAALRRIDGETAAALIKAVREGEEPADAVRALIPELAHESLIKEVGVVVRTAANRRQTLDRIGRKLKSAALPPQPVEKIEGPDDAAIQRALDGIGEGGGHGGDRPVLFTLIEHMRRARAGRYSGEQCETHLDGIRLPYTPLRMDLLLSRHAAIAYRAVSALTPPEDRAVLGELLKAFGELGMTGDAETRSRWRLLRLRMDQTEAWKQKKSRRRALLPLEGGAFLAFVDYAHVAGDVEFPVLFHDPEGRFEVPSAYRTVSSEPLTAPEDGSSSGALPAEAAVRGPVPWFPEAAEEFARLTGTTLTTAKLIIAGLPGTDREERNFLPAGTRTALKVKVVEAAVARDGLRGLDEAFRCALVGALLPADPARLWTGGPDPAAAAELWNARFERRMAIPEELAAEAAEALRLGRADEVLPVLFDPASAPELSRDLKWTVRGDRAVPESPNEKGFVSSVLVEVVAAAAWLAHRLPAGDPLRARLPAALAAVRDRLANPGLLLGLDRYVDLTAFRRAAGAPTEVRDGYERYGAVIMATADDLPFPAVRTALLDEGGQDPYLPLLREDGVSADLEAALRLVRDERFAALLADPGDPAAGERDADGTWWPQDPSRSVPGPVAEAAEKYGLSPDAAAVYLMLLAMPDPTDRNTARWTGWKPARLKATRAELAATDLVVEARRARASRSLFLPGAWNALRAPHLPQEEWKLPLYDPAADAALKASHGVIVPFEPVADLYLRAWRRIVEGDVPRFADLEARRGRR</sequence>
<reference evidence="3" key="1">
    <citation type="journal article" date="2019" name="Int. J. Syst. Evol. Microbiol.">
        <title>The Global Catalogue of Microorganisms (GCM) 10K type strain sequencing project: providing services to taxonomists for standard genome sequencing and annotation.</title>
        <authorList>
            <consortium name="The Broad Institute Genomics Platform"/>
            <consortium name="The Broad Institute Genome Sequencing Center for Infectious Disease"/>
            <person name="Wu L."/>
            <person name="Ma J."/>
        </authorList>
    </citation>
    <scope>NUCLEOTIDE SEQUENCE [LARGE SCALE GENOMIC DNA]</scope>
    <source>
        <strain evidence="3">JCM 10696</strain>
    </source>
</reference>
<proteinExistence type="predicted"/>
<keyword evidence="2" id="KW-0238">DNA-binding</keyword>
<feature type="region of interest" description="Disordered" evidence="1">
    <location>
        <begin position="1451"/>
        <end position="1477"/>
    </location>
</feature>
<evidence type="ECO:0000256" key="1">
    <source>
        <dbReference type="SAM" id="MobiDB-lite"/>
    </source>
</evidence>
<evidence type="ECO:0000313" key="2">
    <source>
        <dbReference type="EMBL" id="GAA0937280.1"/>
    </source>
</evidence>